<organism evidence="3 4">
    <name type="scientific">Rhizopus oryzae</name>
    <name type="common">Mucormycosis agent</name>
    <name type="synonym">Rhizopus arrhizus var. delemar</name>
    <dbReference type="NCBI Taxonomy" id="64495"/>
    <lineage>
        <taxon>Eukaryota</taxon>
        <taxon>Fungi</taxon>
        <taxon>Fungi incertae sedis</taxon>
        <taxon>Mucoromycota</taxon>
        <taxon>Mucoromycotina</taxon>
        <taxon>Mucoromycetes</taxon>
        <taxon>Mucorales</taxon>
        <taxon>Mucorineae</taxon>
        <taxon>Rhizopodaceae</taxon>
        <taxon>Rhizopus</taxon>
    </lineage>
</organism>
<dbReference type="AlphaFoldDB" id="A0A9P6YJH3"/>
<gene>
    <name evidence="3" type="ORF">G6F51_003152</name>
</gene>
<feature type="compositionally biased region" description="Acidic residues" evidence="1">
    <location>
        <begin position="312"/>
        <end position="324"/>
    </location>
</feature>
<name>A0A9P6YJH3_RHIOR</name>
<dbReference type="InterPro" id="IPR009349">
    <property type="entry name" value="TRIP4/RQT4_C2HC5_Znf"/>
</dbReference>
<dbReference type="GO" id="GO:0072344">
    <property type="term" value="P:rescue of stalled ribosome"/>
    <property type="evidence" value="ECO:0007669"/>
    <property type="project" value="InterPro"/>
</dbReference>
<accession>A0A9P6YJH3</accession>
<protein>
    <recommendedName>
        <fullName evidence="2">TRIP4/RQT4 C2HC5-type zinc finger domain-containing protein</fullName>
    </recommendedName>
</protein>
<dbReference type="Proteomes" id="UP000717996">
    <property type="component" value="Unassembled WGS sequence"/>
</dbReference>
<evidence type="ECO:0000313" key="4">
    <source>
        <dbReference type="Proteomes" id="UP000717996"/>
    </source>
</evidence>
<evidence type="ECO:0000313" key="3">
    <source>
        <dbReference type="EMBL" id="KAG1549288.1"/>
    </source>
</evidence>
<feature type="region of interest" description="Disordered" evidence="1">
    <location>
        <begin position="299"/>
        <end position="338"/>
    </location>
</feature>
<comment type="caution">
    <text evidence="3">The sequence shown here is derived from an EMBL/GenBank/DDBJ whole genome shotgun (WGS) entry which is preliminary data.</text>
</comment>
<evidence type="ECO:0000256" key="1">
    <source>
        <dbReference type="SAM" id="MobiDB-lite"/>
    </source>
</evidence>
<dbReference type="Pfam" id="PF06221">
    <property type="entry name" value="zf-C2HC5"/>
    <property type="match status" value="1"/>
</dbReference>
<proteinExistence type="predicted"/>
<dbReference type="OrthoDB" id="338816at2759"/>
<feature type="domain" description="TRIP4/RQT4 C2HC5-type zinc finger" evidence="2">
    <location>
        <begin position="178"/>
        <end position="229"/>
    </location>
</feature>
<sequence>MSTLENWAQDKLSVFLGFDSNTIRSQVWPYVMATKTPEAFCERLMDMVGTNEEALAFIEEFTNRRFYPEKIQNTTPASLPPTHSSKPLKELFPDLPSTQFNQETLWPANFNVHNKKEEEYIASLKKAKKKTKSTSNNELRAAAILTDKPKQEKKKKKEMSLETALKELNIQSDTKKRKPCSCQATKHPLLTVAPNCLNCGKIICTVEGVGPCMFCGSPVISEEQEASLIAEAKKKRAEQNLPQKREELPNQSVGYASRVNGDLFSQYYVFDPNKMKLDQNKSNQESNVRKVMVIDNQSKKVRMESIEAPSSSEDDDDDDDDEEQYSSQHAPKQGGDGTFAGFYAYNPLLKDKAKPKFIKKKVKSKTKKNESKAQTA</sequence>
<dbReference type="EMBL" id="JAANIT010000299">
    <property type="protein sequence ID" value="KAG1549288.1"/>
    <property type="molecule type" value="Genomic_DNA"/>
</dbReference>
<dbReference type="GO" id="GO:0180022">
    <property type="term" value="C:RQC-trigger complex"/>
    <property type="evidence" value="ECO:0007669"/>
    <property type="project" value="InterPro"/>
</dbReference>
<dbReference type="GO" id="GO:0008270">
    <property type="term" value="F:zinc ion binding"/>
    <property type="evidence" value="ECO:0007669"/>
    <property type="project" value="InterPro"/>
</dbReference>
<dbReference type="GO" id="GO:0005634">
    <property type="term" value="C:nucleus"/>
    <property type="evidence" value="ECO:0007669"/>
    <property type="project" value="InterPro"/>
</dbReference>
<reference evidence="3" key="1">
    <citation type="journal article" date="2020" name="Microb. Genom.">
        <title>Genetic diversity of clinical and environmental Mucorales isolates obtained from an investigation of mucormycosis cases among solid organ transplant recipients.</title>
        <authorList>
            <person name="Nguyen M.H."/>
            <person name="Kaul D."/>
            <person name="Muto C."/>
            <person name="Cheng S.J."/>
            <person name="Richter R.A."/>
            <person name="Bruno V.M."/>
            <person name="Liu G."/>
            <person name="Beyhan S."/>
            <person name="Sundermann A.J."/>
            <person name="Mounaud S."/>
            <person name="Pasculle A.W."/>
            <person name="Nierman W.C."/>
            <person name="Driscoll E."/>
            <person name="Cumbie R."/>
            <person name="Clancy C.J."/>
            <person name="Dupont C.L."/>
        </authorList>
    </citation>
    <scope>NUCLEOTIDE SEQUENCE</scope>
    <source>
        <strain evidence="3">GL16</strain>
    </source>
</reference>
<dbReference type="PANTHER" id="PTHR12963">
    <property type="entry name" value="THYROID RECEPTOR INTERACTING PROTEIN RELATED"/>
    <property type="match status" value="1"/>
</dbReference>
<evidence type="ECO:0000259" key="2">
    <source>
        <dbReference type="Pfam" id="PF06221"/>
    </source>
</evidence>
<dbReference type="InterPro" id="IPR039128">
    <property type="entry name" value="TRIP4-like"/>
</dbReference>
<dbReference type="GO" id="GO:0045893">
    <property type="term" value="P:positive regulation of DNA-templated transcription"/>
    <property type="evidence" value="ECO:0007669"/>
    <property type="project" value="TreeGrafter"/>
</dbReference>
<dbReference type="PANTHER" id="PTHR12963:SF4">
    <property type="entry name" value="ACTIVATING SIGNAL COINTEGRATOR 1"/>
    <property type="match status" value="1"/>
</dbReference>